<evidence type="ECO:0000313" key="3">
    <source>
        <dbReference type="Proteomes" id="UP000464577"/>
    </source>
</evidence>
<dbReference type="EMBL" id="CP045997">
    <property type="protein sequence ID" value="QHV99434.1"/>
    <property type="molecule type" value="Genomic_DNA"/>
</dbReference>
<evidence type="ECO:0000313" key="2">
    <source>
        <dbReference type="EMBL" id="QHV99434.1"/>
    </source>
</evidence>
<accession>A0A6P1W3G6</accession>
<dbReference type="RefSeq" id="WP_162389834.1">
    <property type="nucleotide sequence ID" value="NZ_CP045997.1"/>
</dbReference>
<reference evidence="2 3" key="1">
    <citation type="submission" date="2019-11" db="EMBL/GenBank/DDBJ databases">
        <title>Spirosoma endbachense sp. nov., isolated from a natural salt meadow.</title>
        <authorList>
            <person name="Rojas J."/>
            <person name="Ambika Manirajan B."/>
            <person name="Ratering S."/>
            <person name="Suarez C."/>
            <person name="Geissler-Plaum R."/>
            <person name="Schnell S."/>
        </authorList>
    </citation>
    <scope>NUCLEOTIDE SEQUENCE [LARGE SCALE GENOMIC DNA]</scope>
    <source>
        <strain evidence="2 3">I-24</strain>
    </source>
</reference>
<name>A0A6P1W3G6_9BACT</name>
<proteinExistence type="predicted"/>
<dbReference type="Proteomes" id="UP000464577">
    <property type="component" value="Chromosome"/>
</dbReference>
<feature type="chain" id="PRO_5026848213" evidence="1">
    <location>
        <begin position="24"/>
        <end position="73"/>
    </location>
</feature>
<evidence type="ECO:0000256" key="1">
    <source>
        <dbReference type="SAM" id="SignalP"/>
    </source>
</evidence>
<dbReference type="AlphaFoldDB" id="A0A6P1W3G6"/>
<keyword evidence="1" id="KW-0732">Signal</keyword>
<feature type="signal peptide" evidence="1">
    <location>
        <begin position="1"/>
        <end position="23"/>
    </location>
</feature>
<sequence>MKRILFLLTTILVLSIAGKPVQAQPETLTSTFSAKLTTNGSWTGFWTWDPAKRVWYWTWVWIPSSPYSGYSVG</sequence>
<organism evidence="2 3">
    <name type="scientific">Spirosoma endbachense</name>
    <dbReference type="NCBI Taxonomy" id="2666025"/>
    <lineage>
        <taxon>Bacteria</taxon>
        <taxon>Pseudomonadati</taxon>
        <taxon>Bacteroidota</taxon>
        <taxon>Cytophagia</taxon>
        <taxon>Cytophagales</taxon>
        <taxon>Cytophagaceae</taxon>
        <taxon>Spirosoma</taxon>
    </lineage>
</organism>
<gene>
    <name evidence="2" type="ORF">GJR95_32435</name>
</gene>
<dbReference type="KEGG" id="senf:GJR95_32435"/>
<protein>
    <submittedName>
        <fullName evidence="2">Uncharacterized protein</fullName>
    </submittedName>
</protein>
<keyword evidence="3" id="KW-1185">Reference proteome</keyword>